<dbReference type="Pfam" id="PF13401">
    <property type="entry name" value="AAA_22"/>
    <property type="match status" value="1"/>
</dbReference>
<dbReference type="InterPro" id="IPR027417">
    <property type="entry name" value="P-loop_NTPase"/>
</dbReference>
<evidence type="ECO:0000256" key="1">
    <source>
        <dbReference type="SAM" id="MobiDB-lite"/>
    </source>
</evidence>
<evidence type="ECO:0000259" key="2">
    <source>
        <dbReference type="SMART" id="SM00382"/>
    </source>
</evidence>
<feature type="domain" description="AAA+ ATPase" evidence="2">
    <location>
        <begin position="36"/>
        <end position="306"/>
    </location>
</feature>
<feature type="compositionally biased region" description="Basic and acidic residues" evidence="1">
    <location>
        <begin position="323"/>
        <end position="336"/>
    </location>
</feature>
<name>A0ABW8JY03_9GAMM</name>
<dbReference type="Proteomes" id="UP001620460">
    <property type="component" value="Unassembled WGS sequence"/>
</dbReference>
<comment type="caution">
    <text evidence="3">The sequence shown here is derived from an EMBL/GenBank/DDBJ whole genome shotgun (WGS) entry which is preliminary data.</text>
</comment>
<evidence type="ECO:0000313" key="4">
    <source>
        <dbReference type="Proteomes" id="UP001620460"/>
    </source>
</evidence>
<organism evidence="3 4">
    <name type="scientific">Dyella ginsengisoli</name>
    <dbReference type="NCBI Taxonomy" id="363848"/>
    <lineage>
        <taxon>Bacteria</taxon>
        <taxon>Pseudomonadati</taxon>
        <taxon>Pseudomonadota</taxon>
        <taxon>Gammaproteobacteria</taxon>
        <taxon>Lysobacterales</taxon>
        <taxon>Rhodanobacteraceae</taxon>
        <taxon>Dyella</taxon>
    </lineage>
</organism>
<accession>A0ABW8JY03</accession>
<feature type="region of interest" description="Disordered" evidence="1">
    <location>
        <begin position="305"/>
        <end position="336"/>
    </location>
</feature>
<sequence length="336" mass="37724">MEAQALVDQVRALKLEHRNFKTAYRRLYAQSALASPGQVIAVVGPTRVGKTTLSRRLSAELVKERTDKDERTIPLIRIEAATTNQGKFSTKHFTLRALEELRDPVNIEGWSPFRRSQSETHLRLQLERCIQYRKTRFLLIDEAHHLLRTPSQTRAGEILDTLKCLGNSTGLVIILFGGYELLQTCFSSAHLNGRLTVIDFPPYGLEPGSASEFDRILATFEEMLPLERSAALREHRQLIFEGSLGCIGLLAGWIASGIAEMAAQGEVRLTISHLLATRLVEQIRPIRDEIALGRHLSSQWGIAGSHDAQHEEAQAPPRNAARRPFERKPKRDPGPH</sequence>
<reference evidence="3 4" key="1">
    <citation type="submission" date="2020-10" db="EMBL/GenBank/DDBJ databases">
        <title>Phylogeny of dyella-like bacteria.</title>
        <authorList>
            <person name="Fu J."/>
        </authorList>
    </citation>
    <scope>NUCLEOTIDE SEQUENCE [LARGE SCALE GENOMIC DNA]</scope>
    <source>
        <strain evidence="3 4">Gsoil3046</strain>
    </source>
</reference>
<keyword evidence="4" id="KW-1185">Reference proteome</keyword>
<evidence type="ECO:0000313" key="3">
    <source>
        <dbReference type="EMBL" id="MFK2906047.1"/>
    </source>
</evidence>
<proteinExistence type="predicted"/>
<dbReference type="InterPro" id="IPR049945">
    <property type="entry name" value="AAA_22"/>
</dbReference>
<dbReference type="SMART" id="SM00382">
    <property type="entry name" value="AAA"/>
    <property type="match status" value="1"/>
</dbReference>
<dbReference type="EMBL" id="JADIKM010000006">
    <property type="protein sequence ID" value="MFK2906047.1"/>
    <property type="molecule type" value="Genomic_DNA"/>
</dbReference>
<gene>
    <name evidence="3" type="ORF">ISP17_18960</name>
</gene>
<dbReference type="RefSeq" id="WP_404636026.1">
    <property type="nucleotide sequence ID" value="NZ_JADIKM010000006.1"/>
</dbReference>
<dbReference type="Gene3D" id="3.40.50.300">
    <property type="entry name" value="P-loop containing nucleotide triphosphate hydrolases"/>
    <property type="match status" value="1"/>
</dbReference>
<dbReference type="SUPFAM" id="SSF52540">
    <property type="entry name" value="P-loop containing nucleoside triphosphate hydrolases"/>
    <property type="match status" value="1"/>
</dbReference>
<protein>
    <submittedName>
        <fullName evidence="3">AAA family ATPase</fullName>
    </submittedName>
</protein>
<dbReference type="InterPro" id="IPR003593">
    <property type="entry name" value="AAA+_ATPase"/>
</dbReference>